<keyword evidence="3" id="KW-1185">Reference proteome</keyword>
<dbReference type="Proteomes" id="UP000708208">
    <property type="component" value="Unassembled WGS sequence"/>
</dbReference>
<evidence type="ECO:0000313" key="2">
    <source>
        <dbReference type="EMBL" id="CAG7718778.1"/>
    </source>
</evidence>
<evidence type="ECO:0000256" key="1">
    <source>
        <dbReference type="SAM" id="MobiDB-lite"/>
    </source>
</evidence>
<feature type="compositionally biased region" description="Low complexity" evidence="1">
    <location>
        <begin position="1"/>
        <end position="10"/>
    </location>
</feature>
<sequence length="88" mass="9822">SAVPASDQAPAPAPARPARLHPQSPPPPPPSPVIPPRSRRARPVPSPVQVPILPQHPDFRLDQALEQQRQILLRFRDFQAEIDRLITR</sequence>
<feature type="non-terminal residue" evidence="2">
    <location>
        <position position="1"/>
    </location>
</feature>
<gene>
    <name evidence="2" type="ORF">AFUS01_LOCUS8147</name>
</gene>
<name>A0A8J2K354_9HEXA</name>
<feature type="compositionally biased region" description="Pro residues" evidence="1">
    <location>
        <begin position="23"/>
        <end position="35"/>
    </location>
</feature>
<organism evidence="2 3">
    <name type="scientific">Allacma fusca</name>
    <dbReference type="NCBI Taxonomy" id="39272"/>
    <lineage>
        <taxon>Eukaryota</taxon>
        <taxon>Metazoa</taxon>
        <taxon>Ecdysozoa</taxon>
        <taxon>Arthropoda</taxon>
        <taxon>Hexapoda</taxon>
        <taxon>Collembola</taxon>
        <taxon>Symphypleona</taxon>
        <taxon>Sminthuridae</taxon>
        <taxon>Allacma</taxon>
    </lineage>
</organism>
<dbReference type="EMBL" id="CAJVCH010055960">
    <property type="protein sequence ID" value="CAG7718778.1"/>
    <property type="molecule type" value="Genomic_DNA"/>
</dbReference>
<feature type="non-terminal residue" evidence="2">
    <location>
        <position position="88"/>
    </location>
</feature>
<comment type="caution">
    <text evidence="2">The sequence shown here is derived from an EMBL/GenBank/DDBJ whole genome shotgun (WGS) entry which is preliminary data.</text>
</comment>
<dbReference type="AlphaFoldDB" id="A0A8J2K354"/>
<feature type="region of interest" description="Disordered" evidence="1">
    <location>
        <begin position="1"/>
        <end position="50"/>
    </location>
</feature>
<accession>A0A8J2K354</accession>
<protein>
    <submittedName>
        <fullName evidence="2">Uncharacterized protein</fullName>
    </submittedName>
</protein>
<evidence type="ECO:0000313" key="3">
    <source>
        <dbReference type="Proteomes" id="UP000708208"/>
    </source>
</evidence>
<proteinExistence type="predicted"/>
<reference evidence="2" key="1">
    <citation type="submission" date="2021-06" db="EMBL/GenBank/DDBJ databases">
        <authorList>
            <person name="Hodson N. C."/>
            <person name="Mongue J. A."/>
            <person name="Jaron S. K."/>
        </authorList>
    </citation>
    <scope>NUCLEOTIDE SEQUENCE</scope>
</reference>